<dbReference type="Pfam" id="PF00400">
    <property type="entry name" value="WD40"/>
    <property type="match status" value="4"/>
</dbReference>
<accession>A0A8J5KLQ9</accession>
<evidence type="ECO:0000256" key="3">
    <source>
        <dbReference type="PROSITE-ProRule" id="PRU00221"/>
    </source>
</evidence>
<dbReference type="GO" id="GO:0080008">
    <property type="term" value="C:Cul4-RING E3 ubiquitin ligase complex"/>
    <property type="evidence" value="ECO:0007669"/>
    <property type="project" value="TreeGrafter"/>
</dbReference>
<dbReference type="SUPFAM" id="SSF50978">
    <property type="entry name" value="WD40 repeat-like"/>
    <property type="match status" value="1"/>
</dbReference>
<proteinExistence type="predicted"/>
<evidence type="ECO:0000256" key="1">
    <source>
        <dbReference type="ARBA" id="ARBA00022574"/>
    </source>
</evidence>
<evidence type="ECO:0000313" key="6">
    <source>
        <dbReference type="Proteomes" id="UP000734854"/>
    </source>
</evidence>
<dbReference type="Proteomes" id="UP000734854">
    <property type="component" value="Unassembled WGS sequence"/>
</dbReference>
<dbReference type="InterPro" id="IPR015943">
    <property type="entry name" value="WD40/YVTN_repeat-like_dom_sf"/>
</dbReference>
<dbReference type="InterPro" id="IPR036322">
    <property type="entry name" value="WD40_repeat_dom_sf"/>
</dbReference>
<feature type="region of interest" description="Disordered" evidence="4">
    <location>
        <begin position="506"/>
        <end position="528"/>
    </location>
</feature>
<dbReference type="PROSITE" id="PS50082">
    <property type="entry name" value="WD_REPEATS_2"/>
    <property type="match status" value="1"/>
</dbReference>
<gene>
    <name evidence="5" type="ORF">ZIOFF_058212</name>
</gene>
<protein>
    <submittedName>
        <fullName evidence="5">Uncharacterized protein</fullName>
    </submittedName>
</protein>
<dbReference type="SMART" id="SM00320">
    <property type="entry name" value="WD40"/>
    <property type="match status" value="7"/>
</dbReference>
<dbReference type="Gene3D" id="2.130.10.10">
    <property type="entry name" value="YVTN repeat-like/Quinoprotein amine dehydrogenase"/>
    <property type="match status" value="2"/>
</dbReference>
<dbReference type="InterPro" id="IPR045151">
    <property type="entry name" value="DCAF8"/>
</dbReference>
<keyword evidence="2" id="KW-0677">Repeat</keyword>
<reference evidence="5 6" key="1">
    <citation type="submission" date="2020-08" db="EMBL/GenBank/DDBJ databases">
        <title>Plant Genome Project.</title>
        <authorList>
            <person name="Zhang R.-G."/>
        </authorList>
    </citation>
    <scope>NUCLEOTIDE SEQUENCE [LARGE SCALE GENOMIC DNA]</scope>
    <source>
        <tissue evidence="5">Rhizome</tissue>
    </source>
</reference>
<keyword evidence="6" id="KW-1185">Reference proteome</keyword>
<feature type="repeat" description="WD" evidence="3">
    <location>
        <begin position="56"/>
        <end position="88"/>
    </location>
</feature>
<sequence>MKKIPTRAADFSPGVLDLWHRELGGFTPQAFARRFGASEIEDLRDLVMRFRIYRKLDNHRGCVNTVSFNADGDILISGSDDQKVILWDWDAGYIKLSFDSGHSNNVFHARFMPYTDDRTIVTCAADGQVRHAEILQGGKVATTLLTNHVGRAHKLGIEPGSPHTFYSCGEDGVVQHIDLRTKNATKLFTCTLDDGEVNHLNAIAINPSSPNLFAIAGTDVYARVYDIRKYKSDGSTDCGYPSNMFCPLHLIDGDHDTGITGVAFSDQGELLTSYSDEHIYLFTKDHGLGPRADRVFPESSLDVDTGVGPSLASPLSQSGNQIVPQIFKGHTNCETVKGVGFFGPNCEYVTSGSDCGRVFIWRKRDGKLLRAMKGDKYAVNCIEAHPCTPVIATSGIENDVKIWTPTALEQSSPVKLEEVNLFFHFHLLDWVYLDGNMTGGLTNSFALVYYDYYDALECKNQKTRFLRFALPEDMIAQIFALQRMQSRADDNHDPDLRDAIMHLRNRDHSDGDSEDGDTSANPGDCIVN</sequence>
<evidence type="ECO:0000256" key="4">
    <source>
        <dbReference type="SAM" id="MobiDB-lite"/>
    </source>
</evidence>
<evidence type="ECO:0000313" key="5">
    <source>
        <dbReference type="EMBL" id="KAG6481608.1"/>
    </source>
</evidence>
<comment type="caution">
    <text evidence="5">The sequence shown here is derived from an EMBL/GenBank/DDBJ whole genome shotgun (WGS) entry which is preliminary data.</text>
</comment>
<organism evidence="5 6">
    <name type="scientific">Zingiber officinale</name>
    <name type="common">Ginger</name>
    <name type="synonym">Amomum zingiber</name>
    <dbReference type="NCBI Taxonomy" id="94328"/>
    <lineage>
        <taxon>Eukaryota</taxon>
        <taxon>Viridiplantae</taxon>
        <taxon>Streptophyta</taxon>
        <taxon>Embryophyta</taxon>
        <taxon>Tracheophyta</taxon>
        <taxon>Spermatophyta</taxon>
        <taxon>Magnoliopsida</taxon>
        <taxon>Liliopsida</taxon>
        <taxon>Zingiberales</taxon>
        <taxon>Zingiberaceae</taxon>
        <taxon>Zingiber</taxon>
    </lineage>
</organism>
<dbReference type="InterPro" id="IPR001680">
    <property type="entry name" value="WD40_rpt"/>
</dbReference>
<evidence type="ECO:0000256" key="2">
    <source>
        <dbReference type="ARBA" id="ARBA00022737"/>
    </source>
</evidence>
<dbReference type="EMBL" id="JACMSC010000016">
    <property type="protein sequence ID" value="KAG6481608.1"/>
    <property type="molecule type" value="Genomic_DNA"/>
</dbReference>
<dbReference type="PANTHER" id="PTHR15574:SF21">
    <property type="entry name" value="DDB1- AND CUL4-ASSOCIATED FACTOR 8"/>
    <property type="match status" value="1"/>
</dbReference>
<name>A0A8J5KLQ9_ZINOF</name>
<keyword evidence="1 3" id="KW-0853">WD repeat</keyword>
<dbReference type="GO" id="GO:0005737">
    <property type="term" value="C:cytoplasm"/>
    <property type="evidence" value="ECO:0007669"/>
    <property type="project" value="TreeGrafter"/>
</dbReference>
<dbReference type="AlphaFoldDB" id="A0A8J5KLQ9"/>
<dbReference type="PANTHER" id="PTHR15574">
    <property type="entry name" value="WD REPEAT DOMAIN-CONTAINING FAMILY"/>
    <property type="match status" value="1"/>
</dbReference>
<dbReference type="PROSITE" id="PS50294">
    <property type="entry name" value="WD_REPEATS_REGION"/>
    <property type="match status" value="1"/>
</dbReference>